<proteinExistence type="predicted"/>
<evidence type="ECO:0000313" key="4">
    <source>
        <dbReference type="EMBL" id="TET63803.1"/>
    </source>
</evidence>
<accession>A0A523W9W0</accession>
<gene>
    <name evidence="4" type="ORF">E3J48_02020</name>
</gene>
<protein>
    <submittedName>
        <fullName evidence="4">DUF3298/DUF4163 domain-containing protein</fullName>
    </submittedName>
</protein>
<evidence type="ECO:0000259" key="3">
    <source>
        <dbReference type="Pfam" id="PF13739"/>
    </source>
</evidence>
<dbReference type="InterPro" id="IPR021729">
    <property type="entry name" value="DUF3298"/>
</dbReference>
<reference evidence="4 5" key="1">
    <citation type="submission" date="2019-03" db="EMBL/GenBank/DDBJ databases">
        <title>Metabolic potential of uncultured bacteria and archaea associated with petroleum seepage in deep-sea sediments.</title>
        <authorList>
            <person name="Dong X."/>
            <person name="Hubert C."/>
        </authorList>
    </citation>
    <scope>NUCLEOTIDE SEQUENCE [LARGE SCALE GENOMIC DNA]</scope>
    <source>
        <strain evidence="4">E29_bin52</strain>
    </source>
</reference>
<evidence type="ECO:0000313" key="5">
    <source>
        <dbReference type="Proteomes" id="UP000319130"/>
    </source>
</evidence>
<dbReference type="EMBL" id="SOIZ01000084">
    <property type="protein sequence ID" value="TET63803.1"/>
    <property type="molecule type" value="Genomic_DNA"/>
</dbReference>
<dbReference type="Gene3D" id="3.90.640.20">
    <property type="entry name" value="Heat-shock cognate protein, ATPase"/>
    <property type="match status" value="1"/>
</dbReference>
<dbReference type="Proteomes" id="UP000319130">
    <property type="component" value="Unassembled WGS sequence"/>
</dbReference>
<keyword evidence="1" id="KW-0732">Signal</keyword>
<evidence type="ECO:0000259" key="2">
    <source>
        <dbReference type="Pfam" id="PF11738"/>
    </source>
</evidence>
<dbReference type="Pfam" id="PF11738">
    <property type="entry name" value="DUF3298"/>
    <property type="match status" value="1"/>
</dbReference>
<feature type="domain" description="DUF3298" evidence="2">
    <location>
        <begin position="163"/>
        <end position="245"/>
    </location>
</feature>
<dbReference type="Gene3D" id="3.30.565.40">
    <property type="entry name" value="Fervidobacterium nodosum Rt17-B1 like"/>
    <property type="match status" value="1"/>
</dbReference>
<evidence type="ECO:0000256" key="1">
    <source>
        <dbReference type="SAM" id="SignalP"/>
    </source>
</evidence>
<dbReference type="InterPro" id="IPR037126">
    <property type="entry name" value="PdaC/RsiV-like_sf"/>
</dbReference>
<feature type="domain" description="Deacetylase PdaC" evidence="3">
    <location>
        <begin position="46"/>
        <end position="143"/>
    </location>
</feature>
<organism evidence="4 5">
    <name type="scientific">Aerophobetes bacterium</name>
    <dbReference type="NCBI Taxonomy" id="2030807"/>
    <lineage>
        <taxon>Bacteria</taxon>
        <taxon>Candidatus Aerophobota</taxon>
    </lineage>
</organism>
<feature type="signal peptide" evidence="1">
    <location>
        <begin position="1"/>
        <end position="24"/>
    </location>
</feature>
<name>A0A523W9W0_UNCAE</name>
<sequence length="260" mass="29072">MKTKKLLAVSMGAIWLLSMVGLLASEASANEARASSLPVNIESIRESDSFFYVQAEYPEFLAVSDDFSHEIAALISDKISGFKKESVDNWKARLDTVPAGKPVPENPERPFPFIASWESAQLNNQYLSLVIKIYYFSGGAHGSEEIHTFNYDMLQKKKIGIEDFLDSSQEALERISKISAEDITSQLKSTGWKEDDTLKEMINQGTAPTFENFKNFNFDPQGLTIYFGKYQVAPGAVGSLTIRITKALLEQNLLQSDYLK</sequence>
<dbReference type="AlphaFoldDB" id="A0A523W9W0"/>
<comment type="caution">
    <text evidence="4">The sequence shown here is derived from an EMBL/GenBank/DDBJ whole genome shotgun (WGS) entry which is preliminary data.</text>
</comment>
<dbReference type="Pfam" id="PF13739">
    <property type="entry name" value="PdaC"/>
    <property type="match status" value="1"/>
</dbReference>
<dbReference type="InterPro" id="IPR025303">
    <property type="entry name" value="PdaC"/>
</dbReference>
<feature type="chain" id="PRO_5022169642" evidence="1">
    <location>
        <begin position="25"/>
        <end position="260"/>
    </location>
</feature>